<evidence type="ECO:0000256" key="1">
    <source>
        <dbReference type="SAM" id="MobiDB-lite"/>
    </source>
</evidence>
<feature type="region of interest" description="Disordered" evidence="1">
    <location>
        <begin position="583"/>
        <end position="640"/>
    </location>
</feature>
<feature type="region of interest" description="Disordered" evidence="1">
    <location>
        <begin position="446"/>
        <end position="487"/>
    </location>
</feature>
<reference evidence="2 3" key="1">
    <citation type="journal article" date="2016" name="Mol. Biol. Evol.">
        <title>Comparative Genomics of Early-Diverging Mushroom-Forming Fungi Provides Insights into the Origins of Lignocellulose Decay Capabilities.</title>
        <authorList>
            <person name="Nagy L.G."/>
            <person name="Riley R."/>
            <person name="Tritt A."/>
            <person name="Adam C."/>
            <person name="Daum C."/>
            <person name="Floudas D."/>
            <person name="Sun H."/>
            <person name="Yadav J.S."/>
            <person name="Pangilinan J."/>
            <person name="Larsson K.H."/>
            <person name="Matsuura K."/>
            <person name="Barry K."/>
            <person name="Labutti K."/>
            <person name="Kuo R."/>
            <person name="Ohm R.A."/>
            <person name="Bhattacharya S.S."/>
            <person name="Shirouzu T."/>
            <person name="Yoshinaga Y."/>
            <person name="Martin F.M."/>
            <person name="Grigoriev I.V."/>
            <person name="Hibbett D.S."/>
        </authorList>
    </citation>
    <scope>NUCLEOTIDE SEQUENCE [LARGE SCALE GENOMIC DNA]</scope>
    <source>
        <strain evidence="2 3">HHB12733</strain>
    </source>
</reference>
<keyword evidence="3" id="KW-1185">Reference proteome</keyword>
<feature type="compositionally biased region" description="Acidic residues" evidence="1">
    <location>
        <begin position="628"/>
        <end position="640"/>
    </location>
</feature>
<feature type="compositionally biased region" description="Gly residues" evidence="1">
    <location>
        <begin position="588"/>
        <end position="602"/>
    </location>
</feature>
<dbReference type="InParanoid" id="A0A165CSQ6"/>
<organism evidence="2 3">
    <name type="scientific">Calocera cornea HHB12733</name>
    <dbReference type="NCBI Taxonomy" id="1353952"/>
    <lineage>
        <taxon>Eukaryota</taxon>
        <taxon>Fungi</taxon>
        <taxon>Dikarya</taxon>
        <taxon>Basidiomycota</taxon>
        <taxon>Agaricomycotina</taxon>
        <taxon>Dacrymycetes</taxon>
        <taxon>Dacrymycetales</taxon>
        <taxon>Dacrymycetaceae</taxon>
        <taxon>Calocera</taxon>
    </lineage>
</organism>
<dbReference type="AlphaFoldDB" id="A0A165CSQ6"/>
<dbReference type="Proteomes" id="UP000076842">
    <property type="component" value="Unassembled WGS sequence"/>
</dbReference>
<sequence length="640" mass="66905">MAVSLQLALDTIQNQMEHISDLAHQRDGAVERVETLEDELDELLPILRRCEQAEVTLTRRMAAVPGMRQELDHLKGVSKGMARVLLQRGTNAPVVVDVSTERNASATQVQDNAQAPASLERVEATIATTIRGLESELAEADAQISMSTEEVVRELERERYELGTCLTHRRNTSTGTTDHIQPAGVSTGIPIDEDTPPSVLLTAELTKLLAQLQSFGTGVPANLATHFSDTHLKLQVLERFDEGISKLESKINRAQHCTRGLIAVNDRREKVAQLATRVGEVLEALATLRGDDIREAGDDGKNTEVGEITEKADEDAAGGKKACEVDGEMTAETVIFAVHKNDVEGCEHDKAAGQRKGKEAASTTDAHLANLFAVYAGCSTHTDKALVAALIRQHQALNGGGAEVDLERVIGDVDGSIAAPVDNDAEESSAEGGLGVNEAHKVSDQGDVNAGTADVHDKSGDAATGAGETRARDLAQQSKTVKTADNRDTGAEAAVIDPGANSHDSGHVEGHSTVGEAKVFVDSDEGPAAAAGVSSTVVDDMKGGTLVDTQAAWIGYEDVTAGSTEQQAAGSTIIDEEILDAHDHNKAGGKGGGNGGGGGGDSFGALQNASDDGEPAVAGEDVSGNSGEEVEVEEAEEVEA</sequence>
<gene>
    <name evidence="2" type="ORF">CALCODRAFT_488017</name>
</gene>
<dbReference type="EMBL" id="KV424113">
    <property type="protein sequence ID" value="KZT51328.1"/>
    <property type="molecule type" value="Genomic_DNA"/>
</dbReference>
<accession>A0A165CSQ6</accession>
<feature type="region of interest" description="Disordered" evidence="1">
    <location>
        <begin position="169"/>
        <end position="191"/>
    </location>
</feature>
<proteinExistence type="predicted"/>
<name>A0A165CSQ6_9BASI</name>
<evidence type="ECO:0000313" key="3">
    <source>
        <dbReference type="Proteomes" id="UP000076842"/>
    </source>
</evidence>
<protein>
    <submittedName>
        <fullName evidence="2">Uncharacterized protein</fullName>
    </submittedName>
</protein>
<evidence type="ECO:0000313" key="2">
    <source>
        <dbReference type="EMBL" id="KZT51328.1"/>
    </source>
</evidence>